<dbReference type="EMBL" id="SHKL01000001">
    <property type="protein sequence ID" value="RZT83857.1"/>
    <property type="molecule type" value="Genomic_DNA"/>
</dbReference>
<dbReference type="RefSeq" id="WP_278044808.1">
    <property type="nucleotide sequence ID" value="NZ_SHKL01000001.1"/>
</dbReference>
<evidence type="ECO:0000313" key="1">
    <source>
        <dbReference type="EMBL" id="RZT83857.1"/>
    </source>
</evidence>
<accession>A0A4Q7UQ17</accession>
<keyword evidence="2" id="KW-1185">Reference proteome</keyword>
<dbReference type="Proteomes" id="UP000291591">
    <property type="component" value="Unassembled WGS sequence"/>
</dbReference>
<evidence type="ECO:0000313" key="2">
    <source>
        <dbReference type="Proteomes" id="UP000291591"/>
    </source>
</evidence>
<comment type="caution">
    <text evidence="1">The sequence shown here is derived from an EMBL/GenBank/DDBJ whole genome shotgun (WGS) entry which is preliminary data.</text>
</comment>
<proteinExistence type="predicted"/>
<sequence length="42" mass="4609">MRETATDLSTTGIRLPDAVTGAVVDLGDRRGVEVLTLIRHRF</sequence>
<name>A0A4Q7UQ17_PSEST</name>
<gene>
    <name evidence="1" type="ORF">EV383_0676</name>
</gene>
<protein>
    <submittedName>
        <fullName evidence="1">Uncharacterized protein</fullName>
    </submittedName>
</protein>
<dbReference type="AlphaFoldDB" id="A0A4Q7UQ17"/>
<reference evidence="1 2" key="1">
    <citation type="submission" date="2019-02" db="EMBL/GenBank/DDBJ databases">
        <title>Sequencing the genomes of 1000 actinobacteria strains.</title>
        <authorList>
            <person name="Klenk H.-P."/>
        </authorList>
    </citation>
    <scope>NUCLEOTIDE SEQUENCE [LARGE SCALE GENOMIC DNA]</scope>
    <source>
        <strain evidence="1 2">DSM 45779</strain>
    </source>
</reference>
<organism evidence="1 2">
    <name type="scientific">Pseudonocardia sediminis</name>
    <dbReference type="NCBI Taxonomy" id="1397368"/>
    <lineage>
        <taxon>Bacteria</taxon>
        <taxon>Bacillati</taxon>
        <taxon>Actinomycetota</taxon>
        <taxon>Actinomycetes</taxon>
        <taxon>Pseudonocardiales</taxon>
        <taxon>Pseudonocardiaceae</taxon>
        <taxon>Pseudonocardia</taxon>
    </lineage>
</organism>